<dbReference type="InterPro" id="IPR003772">
    <property type="entry name" value="YceD"/>
</dbReference>
<sequence length="182" mass="19718">MASSWKESHGHLPGTIDPIQLAERGAYLTGTLPLQSMPRLAQGSLEGSGDVMVDLAFERQEGEKIFIVHGALRAHLRVTCQRCLEAMDLELKAAPWLILLKSGERLERQEGDADILVADKPLSLSGLVEDELLLALPMVPMHEPDRCPARVHAASVASAASDHVGRGGKSPFSVLSRLKKTK</sequence>
<keyword evidence="4" id="KW-0690">Ribosome biogenesis</keyword>
<evidence type="ECO:0000313" key="7">
    <source>
        <dbReference type="Proteomes" id="UP000179037"/>
    </source>
</evidence>
<protein>
    <recommendedName>
        <fullName evidence="3">Large ribosomal RNA subunit accumulation protein YceD</fullName>
    </recommendedName>
    <alternativeName>
        <fullName evidence="5">23S rRNA accumulation protein YceD</fullName>
    </alternativeName>
</protein>
<dbReference type="EMBL" id="MFTC01000077">
    <property type="protein sequence ID" value="OGI50189.1"/>
    <property type="molecule type" value="Genomic_DNA"/>
</dbReference>
<name>A0A1F6TYP6_9PROT</name>
<dbReference type="STRING" id="1817768.A3A87_07655"/>
<dbReference type="PANTHER" id="PTHR38099:SF1">
    <property type="entry name" value="LARGE RIBOSOMAL RNA SUBUNIT ACCUMULATION PROTEIN YCED"/>
    <property type="match status" value="1"/>
</dbReference>
<dbReference type="Pfam" id="PF02620">
    <property type="entry name" value="YceD"/>
    <property type="match status" value="1"/>
</dbReference>
<evidence type="ECO:0000256" key="1">
    <source>
        <dbReference type="ARBA" id="ARBA00002868"/>
    </source>
</evidence>
<comment type="caution">
    <text evidence="6">The sequence shown here is derived from an EMBL/GenBank/DDBJ whole genome shotgun (WGS) entry which is preliminary data.</text>
</comment>
<accession>A0A1F6TYP6</accession>
<evidence type="ECO:0000256" key="4">
    <source>
        <dbReference type="ARBA" id="ARBA00022517"/>
    </source>
</evidence>
<comment type="similarity">
    <text evidence="2">Belongs to the DUF177 domain family.</text>
</comment>
<dbReference type="GO" id="GO:0005829">
    <property type="term" value="C:cytosol"/>
    <property type="evidence" value="ECO:0007669"/>
    <property type="project" value="TreeGrafter"/>
</dbReference>
<gene>
    <name evidence="6" type="ORF">A3A87_07655</name>
</gene>
<evidence type="ECO:0000256" key="5">
    <source>
        <dbReference type="ARBA" id="ARBA00031841"/>
    </source>
</evidence>
<proteinExistence type="inferred from homology"/>
<dbReference type="Proteomes" id="UP000179037">
    <property type="component" value="Unassembled WGS sequence"/>
</dbReference>
<dbReference type="GO" id="GO:0042254">
    <property type="term" value="P:ribosome biogenesis"/>
    <property type="evidence" value="ECO:0007669"/>
    <property type="project" value="UniProtKB-KW"/>
</dbReference>
<evidence type="ECO:0000313" key="6">
    <source>
        <dbReference type="EMBL" id="OGI50189.1"/>
    </source>
</evidence>
<dbReference type="AlphaFoldDB" id="A0A1F6TYP6"/>
<evidence type="ECO:0000256" key="3">
    <source>
        <dbReference type="ARBA" id="ARBA00015716"/>
    </source>
</evidence>
<dbReference type="PANTHER" id="PTHR38099">
    <property type="entry name" value="LARGE RIBOSOMAL RNA SUBUNIT ACCUMULATION PROTEIN YCED"/>
    <property type="match status" value="1"/>
</dbReference>
<dbReference type="InterPro" id="IPR039255">
    <property type="entry name" value="YceD_bac"/>
</dbReference>
<reference evidence="6 7" key="1">
    <citation type="journal article" date="2016" name="Nat. Commun.">
        <title>Thousands of microbial genomes shed light on interconnected biogeochemical processes in an aquifer system.</title>
        <authorList>
            <person name="Anantharaman K."/>
            <person name="Brown C.T."/>
            <person name="Hug L.A."/>
            <person name="Sharon I."/>
            <person name="Castelle C.J."/>
            <person name="Probst A.J."/>
            <person name="Thomas B.C."/>
            <person name="Singh A."/>
            <person name="Wilkins M.J."/>
            <person name="Karaoz U."/>
            <person name="Brodie E.L."/>
            <person name="Williams K.H."/>
            <person name="Hubbard S.S."/>
            <person name="Banfield J.F."/>
        </authorList>
    </citation>
    <scope>NUCLEOTIDE SEQUENCE [LARGE SCALE GENOMIC DNA]</scope>
</reference>
<evidence type="ECO:0000256" key="2">
    <source>
        <dbReference type="ARBA" id="ARBA00010740"/>
    </source>
</evidence>
<organism evidence="6 7">
    <name type="scientific">Candidatus Muproteobacteria bacterium RIFCSPLOWO2_01_FULL_60_18</name>
    <dbReference type="NCBI Taxonomy" id="1817768"/>
    <lineage>
        <taxon>Bacteria</taxon>
        <taxon>Pseudomonadati</taxon>
        <taxon>Pseudomonadota</taxon>
        <taxon>Candidatus Muproteobacteria</taxon>
    </lineage>
</organism>
<comment type="function">
    <text evidence="1">Plays a role in synthesis, processing and/or stability of 23S rRNA.</text>
</comment>